<feature type="domain" description="NPHP4 C2-like" evidence="1">
    <location>
        <begin position="7"/>
        <end position="114"/>
    </location>
</feature>
<dbReference type="GO" id="GO:0090090">
    <property type="term" value="P:negative regulation of canonical Wnt signaling pathway"/>
    <property type="evidence" value="ECO:0007669"/>
    <property type="project" value="InterPro"/>
</dbReference>
<dbReference type="PANTHER" id="PTHR31043">
    <property type="entry name" value="NEPHROCYSTIN-4"/>
    <property type="match status" value="1"/>
</dbReference>
<dbReference type="PANTHER" id="PTHR31043:SF3">
    <property type="entry name" value="NEPHROCYSTIN-4"/>
    <property type="match status" value="1"/>
</dbReference>
<dbReference type="Proteomes" id="UP000270094">
    <property type="component" value="Unassembled WGS sequence"/>
</dbReference>
<evidence type="ECO:0000313" key="3">
    <source>
        <dbReference type="Proteomes" id="UP000270094"/>
    </source>
</evidence>
<evidence type="ECO:0000259" key="1">
    <source>
        <dbReference type="Pfam" id="PF26186"/>
    </source>
</evidence>
<name>A0A3P7LJT3_STRVU</name>
<dbReference type="GO" id="GO:0035869">
    <property type="term" value="C:ciliary transition zone"/>
    <property type="evidence" value="ECO:0007669"/>
    <property type="project" value="TreeGrafter"/>
</dbReference>
<accession>A0A3P7LJT3</accession>
<reference evidence="2 3" key="1">
    <citation type="submission" date="2018-11" db="EMBL/GenBank/DDBJ databases">
        <authorList>
            <consortium name="Pathogen Informatics"/>
        </authorList>
    </citation>
    <scope>NUCLEOTIDE SEQUENCE [LARGE SCALE GENOMIC DNA]</scope>
</reference>
<dbReference type="GO" id="GO:0036064">
    <property type="term" value="C:ciliary basal body"/>
    <property type="evidence" value="ECO:0007669"/>
    <property type="project" value="TreeGrafter"/>
</dbReference>
<organism evidence="2 3">
    <name type="scientific">Strongylus vulgaris</name>
    <name type="common">Blood worm</name>
    <dbReference type="NCBI Taxonomy" id="40348"/>
    <lineage>
        <taxon>Eukaryota</taxon>
        <taxon>Metazoa</taxon>
        <taxon>Ecdysozoa</taxon>
        <taxon>Nematoda</taxon>
        <taxon>Chromadorea</taxon>
        <taxon>Rhabditida</taxon>
        <taxon>Rhabditina</taxon>
        <taxon>Rhabditomorpha</taxon>
        <taxon>Strongyloidea</taxon>
        <taxon>Strongylidae</taxon>
        <taxon>Strongylus</taxon>
    </lineage>
</organism>
<dbReference type="GO" id="GO:0097730">
    <property type="term" value="C:non-motile cilium"/>
    <property type="evidence" value="ECO:0007669"/>
    <property type="project" value="InterPro"/>
</dbReference>
<dbReference type="InterPro" id="IPR029775">
    <property type="entry name" value="NPHP4"/>
</dbReference>
<evidence type="ECO:0000313" key="2">
    <source>
        <dbReference type="EMBL" id="VDM82865.1"/>
    </source>
</evidence>
<dbReference type="GO" id="GO:0097546">
    <property type="term" value="C:ciliary base"/>
    <property type="evidence" value="ECO:0007669"/>
    <property type="project" value="TreeGrafter"/>
</dbReference>
<dbReference type="EMBL" id="UYYB01119827">
    <property type="protein sequence ID" value="VDM82865.1"/>
    <property type="molecule type" value="Genomic_DNA"/>
</dbReference>
<dbReference type="InterPro" id="IPR058765">
    <property type="entry name" value="NPHP4_C2-like"/>
</dbReference>
<dbReference type="AlphaFoldDB" id="A0A3P7LJT3"/>
<dbReference type="Pfam" id="PF26186">
    <property type="entry name" value="NPHP4_C2_3rd"/>
    <property type="match status" value="1"/>
</dbReference>
<keyword evidence="3" id="KW-1185">Reference proteome</keyword>
<dbReference type="GO" id="GO:1904491">
    <property type="term" value="P:protein localization to ciliary transition zone"/>
    <property type="evidence" value="ECO:0007669"/>
    <property type="project" value="TreeGrafter"/>
</dbReference>
<sequence>MNSRITKACTSRLLLSDVNSADNEPNVFKRLNANGEEVIDNGCGFMIKFLVDRQKLTENDRDEFITYLCSNSLFVEAWDAESLMLVGASYIPLQSLLRNGKEAVQCTVQCPVVFSALPEPARVTALLYVRLANIGHPSSNQIDQHFMY</sequence>
<gene>
    <name evidence="2" type="ORF">SVUK_LOCUS17863</name>
</gene>
<protein>
    <recommendedName>
        <fullName evidence="1">NPHP4 C2-like domain-containing protein</fullName>
    </recommendedName>
</protein>
<dbReference type="OrthoDB" id="313446at2759"/>
<proteinExistence type="predicted"/>